<sequence>MHHNMYMIPGSMPYDPNVNRANHDSRLFWGGFGFRPWGWGFGMPFFPPFGFGFPFGGFGFGFPFFGGFPFFV</sequence>
<dbReference type="EMBL" id="JAGYPE010000005">
    <property type="protein sequence ID" value="MBS4184702.1"/>
    <property type="molecule type" value="Genomic_DNA"/>
</dbReference>
<organism evidence="2">
    <name type="scientific">Neobacillus citreus</name>
    <dbReference type="NCBI Taxonomy" id="2833578"/>
    <lineage>
        <taxon>Bacteria</taxon>
        <taxon>Bacillati</taxon>
        <taxon>Bacillota</taxon>
        <taxon>Bacilli</taxon>
        <taxon>Bacillales</taxon>
        <taxon>Bacillaceae</taxon>
        <taxon>Neobacillus</taxon>
    </lineage>
</organism>
<accession>A0A942YAK9</accession>
<keyword evidence="4" id="KW-1185">Reference proteome</keyword>
<protein>
    <submittedName>
        <fullName evidence="2">Uncharacterized protein</fullName>
    </submittedName>
</protein>
<name>A0A942YAK9_9BACI</name>
<comment type="caution">
    <text evidence="2">The sequence shown here is derived from an EMBL/GenBank/DDBJ whole genome shotgun (WGS) entry which is preliminary data.</text>
</comment>
<keyword evidence="1" id="KW-0812">Transmembrane</keyword>
<gene>
    <name evidence="3" type="ORF">KHB02_025595</name>
    <name evidence="2" type="ORF">KHB02_25325</name>
</gene>
<dbReference type="Proteomes" id="UP000677265">
    <property type="component" value="Unassembled WGS sequence"/>
</dbReference>
<evidence type="ECO:0000313" key="3">
    <source>
        <dbReference type="EMBL" id="MCH6268907.1"/>
    </source>
</evidence>
<dbReference type="AlphaFoldDB" id="A0A942YAK9"/>
<evidence type="ECO:0000313" key="4">
    <source>
        <dbReference type="Proteomes" id="UP000677265"/>
    </source>
</evidence>
<feature type="transmembrane region" description="Helical" evidence="1">
    <location>
        <begin position="49"/>
        <end position="71"/>
    </location>
</feature>
<keyword evidence="1" id="KW-1133">Transmembrane helix</keyword>
<evidence type="ECO:0000313" key="2">
    <source>
        <dbReference type="EMBL" id="MBS4184702.1"/>
    </source>
</evidence>
<evidence type="ECO:0000256" key="1">
    <source>
        <dbReference type="SAM" id="Phobius"/>
    </source>
</evidence>
<reference evidence="2" key="1">
    <citation type="submission" date="2021-05" db="EMBL/GenBank/DDBJ databases">
        <title>Novel Bacillus species.</title>
        <authorList>
            <person name="Liu G."/>
        </authorList>
    </citation>
    <scope>NUCLEOTIDE SEQUENCE</scope>
    <source>
        <strain evidence="2 4">FJAT-50051</strain>
    </source>
</reference>
<dbReference type="EMBL" id="JAGYPE020000071">
    <property type="protein sequence ID" value="MCH6268907.1"/>
    <property type="molecule type" value="Genomic_DNA"/>
</dbReference>
<dbReference type="RefSeq" id="WP_213144612.1">
    <property type="nucleotide sequence ID" value="NZ_JAGYPE020000071.1"/>
</dbReference>
<proteinExistence type="predicted"/>
<keyword evidence="1" id="KW-0472">Membrane</keyword>